<sequence>MTDHICLASAPTPPPPAPPPLLYSSKLIIQASQRGVHILSLPHPLPPVPLTLPRGRTDPRPEQALTKHFLSASAPPCQHAHPRRSSNQPPPLPCCPFFFHLVQLH</sequence>
<organism evidence="1 2">
    <name type="scientific">Champsocephalus gunnari</name>
    <name type="common">Mackerel icefish</name>
    <dbReference type="NCBI Taxonomy" id="52237"/>
    <lineage>
        <taxon>Eukaryota</taxon>
        <taxon>Metazoa</taxon>
        <taxon>Chordata</taxon>
        <taxon>Craniata</taxon>
        <taxon>Vertebrata</taxon>
        <taxon>Euteleostomi</taxon>
        <taxon>Actinopterygii</taxon>
        <taxon>Neopterygii</taxon>
        <taxon>Teleostei</taxon>
        <taxon>Neoteleostei</taxon>
        <taxon>Acanthomorphata</taxon>
        <taxon>Eupercaria</taxon>
        <taxon>Perciformes</taxon>
        <taxon>Notothenioidei</taxon>
        <taxon>Channichthyidae</taxon>
        <taxon>Champsocephalus</taxon>
    </lineage>
</organism>
<gene>
    <name evidence="1" type="ORF">CgunFtcFv8_003547</name>
</gene>
<evidence type="ECO:0000313" key="1">
    <source>
        <dbReference type="EMBL" id="KAK5931779.1"/>
    </source>
</evidence>
<accession>A0AAN8I5E7</accession>
<comment type="caution">
    <text evidence="1">The sequence shown here is derived from an EMBL/GenBank/DDBJ whole genome shotgun (WGS) entry which is preliminary data.</text>
</comment>
<reference evidence="1 2" key="1">
    <citation type="journal article" date="2023" name="Mol. Biol. Evol.">
        <title>Genomics of Secondarily Temperate Adaptation in the Only Non-Antarctic Icefish.</title>
        <authorList>
            <person name="Rivera-Colon A.G."/>
            <person name="Rayamajhi N."/>
            <person name="Minhas B.F."/>
            <person name="Madrigal G."/>
            <person name="Bilyk K.T."/>
            <person name="Yoon V."/>
            <person name="Hune M."/>
            <person name="Gregory S."/>
            <person name="Cheng C.H.C."/>
            <person name="Catchen J.M."/>
        </authorList>
    </citation>
    <scope>NUCLEOTIDE SEQUENCE [LARGE SCALE GENOMIC DNA]</scope>
    <source>
        <tissue evidence="1">White muscle</tissue>
    </source>
</reference>
<keyword evidence="2" id="KW-1185">Reference proteome</keyword>
<dbReference type="EMBL" id="JAURVH010001515">
    <property type="protein sequence ID" value="KAK5931779.1"/>
    <property type="molecule type" value="Genomic_DNA"/>
</dbReference>
<name>A0AAN8I5E7_CHAGU</name>
<dbReference type="Proteomes" id="UP001331515">
    <property type="component" value="Unassembled WGS sequence"/>
</dbReference>
<proteinExistence type="predicted"/>
<protein>
    <submittedName>
        <fullName evidence="1">Uncharacterized protein</fullName>
    </submittedName>
</protein>
<dbReference type="AlphaFoldDB" id="A0AAN8I5E7"/>
<evidence type="ECO:0000313" key="2">
    <source>
        <dbReference type="Proteomes" id="UP001331515"/>
    </source>
</evidence>